<evidence type="ECO:0000313" key="1">
    <source>
        <dbReference type="EMBL" id="KAF2153804.1"/>
    </source>
</evidence>
<evidence type="ECO:0000313" key="2">
    <source>
        <dbReference type="Proteomes" id="UP000799439"/>
    </source>
</evidence>
<reference evidence="1" key="1">
    <citation type="journal article" date="2020" name="Stud. Mycol.">
        <title>101 Dothideomycetes genomes: a test case for predicting lifestyles and emergence of pathogens.</title>
        <authorList>
            <person name="Haridas S."/>
            <person name="Albert R."/>
            <person name="Binder M."/>
            <person name="Bloem J."/>
            <person name="Labutti K."/>
            <person name="Salamov A."/>
            <person name="Andreopoulos B."/>
            <person name="Baker S."/>
            <person name="Barry K."/>
            <person name="Bills G."/>
            <person name="Bluhm B."/>
            <person name="Cannon C."/>
            <person name="Castanera R."/>
            <person name="Culley D."/>
            <person name="Daum C."/>
            <person name="Ezra D."/>
            <person name="Gonzalez J."/>
            <person name="Henrissat B."/>
            <person name="Kuo A."/>
            <person name="Liang C."/>
            <person name="Lipzen A."/>
            <person name="Lutzoni F."/>
            <person name="Magnuson J."/>
            <person name="Mondo S."/>
            <person name="Nolan M."/>
            <person name="Ohm R."/>
            <person name="Pangilinan J."/>
            <person name="Park H.-J."/>
            <person name="Ramirez L."/>
            <person name="Alfaro M."/>
            <person name="Sun H."/>
            <person name="Tritt A."/>
            <person name="Yoshinaga Y."/>
            <person name="Zwiers L.-H."/>
            <person name="Turgeon B."/>
            <person name="Goodwin S."/>
            <person name="Spatafora J."/>
            <person name="Crous P."/>
            <person name="Grigoriev I."/>
        </authorList>
    </citation>
    <scope>NUCLEOTIDE SEQUENCE</scope>
    <source>
        <strain evidence="1">CBS 260.36</strain>
    </source>
</reference>
<dbReference type="Proteomes" id="UP000799439">
    <property type="component" value="Unassembled WGS sequence"/>
</dbReference>
<protein>
    <submittedName>
        <fullName evidence="1">Uncharacterized protein</fullName>
    </submittedName>
</protein>
<dbReference type="EMBL" id="ML996084">
    <property type="protein sequence ID" value="KAF2153804.1"/>
    <property type="molecule type" value="Genomic_DNA"/>
</dbReference>
<keyword evidence="2" id="KW-1185">Reference proteome</keyword>
<organism evidence="1 2">
    <name type="scientific">Myriangium duriaei CBS 260.36</name>
    <dbReference type="NCBI Taxonomy" id="1168546"/>
    <lineage>
        <taxon>Eukaryota</taxon>
        <taxon>Fungi</taxon>
        <taxon>Dikarya</taxon>
        <taxon>Ascomycota</taxon>
        <taxon>Pezizomycotina</taxon>
        <taxon>Dothideomycetes</taxon>
        <taxon>Dothideomycetidae</taxon>
        <taxon>Myriangiales</taxon>
        <taxon>Myriangiaceae</taxon>
        <taxon>Myriangium</taxon>
    </lineage>
</organism>
<accession>A0A9P4J2Z8</accession>
<proteinExistence type="predicted"/>
<dbReference type="AlphaFoldDB" id="A0A9P4J2Z8"/>
<name>A0A9P4J2Z8_9PEZI</name>
<comment type="caution">
    <text evidence="1">The sequence shown here is derived from an EMBL/GenBank/DDBJ whole genome shotgun (WGS) entry which is preliminary data.</text>
</comment>
<sequence length="161" mass="17154">MGRAAELRPACLLLARSFFDHRPDTACGSPISAHLISFARRVAALRMDRHSYADGFQRRARKLLLPNPGHARVSPILIFITGAAATGSCAFVCGDLIMVICAGRANSVRAKKTKDKACAMAAGISGTPQEDHPRAALNRSAHQRGLLQAEYMAAVSANSAQ</sequence>
<gene>
    <name evidence="1" type="ORF">K461DRAFT_116295</name>
</gene>